<organism evidence="1 2">
    <name type="scientific">Bauhinia variegata</name>
    <name type="common">Purple orchid tree</name>
    <name type="synonym">Phanera variegata</name>
    <dbReference type="NCBI Taxonomy" id="167791"/>
    <lineage>
        <taxon>Eukaryota</taxon>
        <taxon>Viridiplantae</taxon>
        <taxon>Streptophyta</taxon>
        <taxon>Embryophyta</taxon>
        <taxon>Tracheophyta</taxon>
        <taxon>Spermatophyta</taxon>
        <taxon>Magnoliopsida</taxon>
        <taxon>eudicotyledons</taxon>
        <taxon>Gunneridae</taxon>
        <taxon>Pentapetalae</taxon>
        <taxon>rosids</taxon>
        <taxon>fabids</taxon>
        <taxon>Fabales</taxon>
        <taxon>Fabaceae</taxon>
        <taxon>Cercidoideae</taxon>
        <taxon>Cercideae</taxon>
        <taxon>Bauhiniinae</taxon>
        <taxon>Bauhinia</taxon>
    </lineage>
</organism>
<name>A0ACB9PN16_BAUVA</name>
<dbReference type="EMBL" id="CM039429">
    <property type="protein sequence ID" value="KAI4347885.1"/>
    <property type="molecule type" value="Genomic_DNA"/>
</dbReference>
<accession>A0ACB9PN16</accession>
<dbReference type="Proteomes" id="UP000828941">
    <property type="component" value="Chromosome 4"/>
</dbReference>
<keyword evidence="2" id="KW-1185">Reference proteome</keyword>
<protein>
    <submittedName>
        <fullName evidence="1">Uncharacterized protein</fullName>
    </submittedName>
</protein>
<evidence type="ECO:0000313" key="1">
    <source>
        <dbReference type="EMBL" id="KAI4347885.1"/>
    </source>
</evidence>
<sequence length="241" mass="27558">MKSMDHEDWYMNHSSSNPSSQSKSYNQSTYKKGRHATQLRELTLNRNGEQRIQIEFDKSIGNPLGPTRKQFKSYAALLEHSNAKDPIVLDAADKCELYVKDRFHLVAYGKVYNLGPTIHHKQIEDDMKPCQTCFREGIVGSNKDISRPQPNRQVNPLMHMCEATIKIETLPMHLHLDPDVIGKPYPMPFYISQKDILAIITGADMLCILVIQLWLMSHWQLAVFALGRTPSSSCARYGINR</sequence>
<evidence type="ECO:0000313" key="2">
    <source>
        <dbReference type="Proteomes" id="UP000828941"/>
    </source>
</evidence>
<gene>
    <name evidence="1" type="ORF">L6164_008661</name>
</gene>
<reference evidence="1 2" key="1">
    <citation type="journal article" date="2022" name="DNA Res.">
        <title>Chromosomal-level genome assembly of the orchid tree Bauhinia variegata (Leguminosae; Cercidoideae) supports the allotetraploid origin hypothesis of Bauhinia.</title>
        <authorList>
            <person name="Zhong Y."/>
            <person name="Chen Y."/>
            <person name="Zheng D."/>
            <person name="Pang J."/>
            <person name="Liu Y."/>
            <person name="Luo S."/>
            <person name="Meng S."/>
            <person name="Qian L."/>
            <person name="Wei D."/>
            <person name="Dai S."/>
            <person name="Zhou R."/>
        </authorList>
    </citation>
    <scope>NUCLEOTIDE SEQUENCE [LARGE SCALE GENOMIC DNA]</scope>
    <source>
        <strain evidence="1">BV-YZ2020</strain>
    </source>
</reference>
<proteinExistence type="predicted"/>
<comment type="caution">
    <text evidence="1">The sequence shown here is derived from an EMBL/GenBank/DDBJ whole genome shotgun (WGS) entry which is preliminary data.</text>
</comment>